<dbReference type="Gene3D" id="1.20.1260.10">
    <property type="match status" value="1"/>
</dbReference>
<comment type="caution">
    <text evidence="2">The sequence shown here is derived from an EMBL/GenBank/DDBJ whole genome shotgun (WGS) entry which is preliminary data.</text>
</comment>
<dbReference type="InterPro" id="IPR012347">
    <property type="entry name" value="Ferritin-like"/>
</dbReference>
<organism evidence="2 3">
    <name type="scientific">Christiangramia oceanisediminis</name>
    <dbReference type="NCBI Taxonomy" id="2920386"/>
    <lineage>
        <taxon>Bacteria</taxon>
        <taxon>Pseudomonadati</taxon>
        <taxon>Bacteroidota</taxon>
        <taxon>Flavobacteriia</taxon>
        <taxon>Flavobacteriales</taxon>
        <taxon>Flavobacteriaceae</taxon>
        <taxon>Christiangramia</taxon>
    </lineage>
</organism>
<dbReference type="RefSeq" id="WP_241552603.1">
    <property type="nucleotide sequence ID" value="NZ_JANCNS010000003.1"/>
</dbReference>
<evidence type="ECO:0000256" key="1">
    <source>
        <dbReference type="SAM" id="MobiDB-lite"/>
    </source>
</evidence>
<sequence>MKKPLVKVDVIEASSKNSKMKSRRKFIKLGGLGLAGSSFLMYSCSEDDLFDPGGDVGVPDPEPDPDPEPEPDPVFDLGSGDVGILNYAYALEQLEAEFYTRVREGAYYSGAPAVEQELMDDLYNHEVIHRDFFKAAITAAAGEENTLPDLEFDFSSVDFDSRDSVLATAMALEDTGVGAYNGAGDRIADETYLVLAGKIVSVEARHASAIRSLINPNSADFAGDDIIDENGLDLAYDPSEVFDIAGGFITTEFTANNLPEPMTGS</sequence>
<dbReference type="AlphaFoldDB" id="A0A9X2KZ92"/>
<protein>
    <submittedName>
        <fullName evidence="2">Ferritin-like domain-containing protein</fullName>
    </submittedName>
</protein>
<name>A0A9X2KZ92_9FLAO</name>
<dbReference type="SUPFAM" id="SSF47240">
    <property type="entry name" value="Ferritin-like"/>
    <property type="match status" value="1"/>
</dbReference>
<reference evidence="2" key="1">
    <citation type="submission" date="2022-07" db="EMBL/GenBank/DDBJ databases">
        <title>Gramela sediminis sp. nov., isolated from deep-sea sediment of the Indian Ocean.</title>
        <authorList>
            <person name="Shi H."/>
        </authorList>
    </citation>
    <scope>NUCLEOTIDE SEQUENCE</scope>
    <source>
        <strain evidence="2">GC03-9</strain>
    </source>
</reference>
<dbReference type="EMBL" id="JANCNS010000003">
    <property type="protein sequence ID" value="MCP9200931.1"/>
    <property type="molecule type" value="Genomic_DNA"/>
</dbReference>
<evidence type="ECO:0000313" key="2">
    <source>
        <dbReference type="EMBL" id="MCP9200931.1"/>
    </source>
</evidence>
<dbReference type="InterPro" id="IPR009078">
    <property type="entry name" value="Ferritin-like_SF"/>
</dbReference>
<gene>
    <name evidence="2" type="ORF">MKO06_13510</name>
</gene>
<accession>A0A9X2KZ92</accession>
<dbReference type="Pfam" id="PF13668">
    <property type="entry name" value="Ferritin_2"/>
    <property type="match status" value="1"/>
</dbReference>
<feature type="compositionally biased region" description="Acidic residues" evidence="1">
    <location>
        <begin position="61"/>
        <end position="72"/>
    </location>
</feature>
<keyword evidence="3" id="KW-1185">Reference proteome</keyword>
<proteinExistence type="predicted"/>
<evidence type="ECO:0000313" key="3">
    <source>
        <dbReference type="Proteomes" id="UP001155280"/>
    </source>
</evidence>
<feature type="region of interest" description="Disordered" evidence="1">
    <location>
        <begin position="51"/>
        <end position="72"/>
    </location>
</feature>
<dbReference type="Proteomes" id="UP001155280">
    <property type="component" value="Unassembled WGS sequence"/>
</dbReference>